<keyword evidence="3" id="KW-0238">DNA-binding</keyword>
<dbReference type="PROSITE" id="PS51898">
    <property type="entry name" value="TYR_RECOMBINASE"/>
    <property type="match status" value="1"/>
</dbReference>
<dbReference type="InterPro" id="IPR011010">
    <property type="entry name" value="DNA_brk_join_enz"/>
</dbReference>
<accession>A0ABT1WKU5</accession>
<name>A0ABT1WKU5_9LACT</name>
<dbReference type="EMBL" id="JANHNZ010000001">
    <property type="protein sequence ID" value="MCQ9209167.1"/>
    <property type="molecule type" value="Genomic_DNA"/>
</dbReference>
<keyword evidence="7" id="KW-1185">Reference proteome</keyword>
<evidence type="ECO:0000313" key="6">
    <source>
        <dbReference type="EMBL" id="MCQ9209167.1"/>
    </source>
</evidence>
<dbReference type="InterPro" id="IPR010998">
    <property type="entry name" value="Integrase_recombinase_N"/>
</dbReference>
<proteinExistence type="inferred from homology"/>
<dbReference type="InterPro" id="IPR002104">
    <property type="entry name" value="Integrase_catalytic"/>
</dbReference>
<dbReference type="PANTHER" id="PTHR30629:SF2">
    <property type="entry name" value="PROPHAGE INTEGRASE INTS-RELATED"/>
    <property type="match status" value="1"/>
</dbReference>
<dbReference type="Proteomes" id="UP001059480">
    <property type="component" value="Unassembled WGS sequence"/>
</dbReference>
<evidence type="ECO:0000256" key="2">
    <source>
        <dbReference type="ARBA" id="ARBA00022908"/>
    </source>
</evidence>
<organism evidence="6 7">
    <name type="scientific">Granulicatella seriolae</name>
    <dbReference type="NCBI Taxonomy" id="2967226"/>
    <lineage>
        <taxon>Bacteria</taxon>
        <taxon>Bacillati</taxon>
        <taxon>Bacillota</taxon>
        <taxon>Bacilli</taxon>
        <taxon>Lactobacillales</taxon>
        <taxon>Carnobacteriaceae</taxon>
        <taxon>Granulicatella</taxon>
    </lineage>
</organism>
<comment type="similarity">
    <text evidence="1">Belongs to the 'phage' integrase family.</text>
</comment>
<evidence type="ECO:0000256" key="3">
    <source>
        <dbReference type="ARBA" id="ARBA00023125"/>
    </source>
</evidence>
<keyword evidence="2" id="KW-0229">DNA integration</keyword>
<sequence>MSIKKQKSGSFKVNVPYPVKFREISGIDSTRFQKTFSTFEEAEKAEKDMKKSIDKVIKNNSARSLELKGNIKFKKFFEEIWWDMYLVGQTSRTKKSPSSATVENTQRIFKNHLLPMFGDFSLNYLNDRLEIVSAKMRKKSMEYANINQIKIYLVQVFDIAEVFGYIEYNRLDKVMNLLTSPKKDELAKEKYHKNKALSAKELNAYLEALSTDLINGDIIFQDYALFMITMILGDRKSESYALQWKHILFKKKCIRLVQAQDRNAAVVPTKGRKKTIFQIPDELYKILLKWRRIQKKELFKMGVKQDEEQFLFTFTNRKGEMNQQVHACYLNRRLEAMERRHPELAHLTPHKLRHTFATLAREAGVTMNDISSALTHSDTEITRTYVNTEDVVGLTVYSGFKKTLDEAKIEA</sequence>
<evidence type="ECO:0000259" key="5">
    <source>
        <dbReference type="PROSITE" id="PS51898"/>
    </source>
</evidence>
<protein>
    <submittedName>
        <fullName evidence="6">Tyrosine-type recombinase/integrase</fullName>
    </submittedName>
</protein>
<dbReference type="InterPro" id="IPR050808">
    <property type="entry name" value="Phage_Integrase"/>
</dbReference>
<comment type="caution">
    <text evidence="6">The sequence shown here is derived from an EMBL/GenBank/DDBJ whole genome shotgun (WGS) entry which is preliminary data.</text>
</comment>
<reference evidence="6" key="1">
    <citation type="submission" date="2022-07" db="EMBL/GenBank/DDBJ databases">
        <authorList>
            <person name="Jung M.-Y."/>
            <person name="Lee M."/>
        </authorList>
    </citation>
    <scope>NUCLEOTIDE SEQUENCE</scope>
    <source>
        <strain evidence="6">S8</strain>
    </source>
</reference>
<evidence type="ECO:0000313" key="7">
    <source>
        <dbReference type="Proteomes" id="UP001059480"/>
    </source>
</evidence>
<reference evidence="6" key="3">
    <citation type="journal article" date="2023" name="Microbiol. Resour. Announc.">
        <title>Draft Genome Sequence of Granulicatella sp. Strain S8, Isolated from a Marine Fish, Seriola quinqueradiata.</title>
        <authorList>
            <person name="Lee M."/>
            <person name="Farooq A."/>
            <person name="Jeong J.B."/>
            <person name="Jung M.Y."/>
        </authorList>
    </citation>
    <scope>NUCLEOTIDE SEQUENCE</scope>
    <source>
        <strain evidence="6">S8</strain>
    </source>
</reference>
<reference evidence="6" key="2">
    <citation type="journal article" date="2023" name="Curr. Microbiol.">
        <title>Granulicatella seriolae sp. nov., a Novel Facultative Anaerobe Isolated from Yellowtail Marine Fish.</title>
        <authorList>
            <person name="Lee M."/>
            <person name="Choi Y.J."/>
            <person name="Farooq A."/>
            <person name="Jeong J.B."/>
            <person name="Jung M.Y."/>
        </authorList>
    </citation>
    <scope>NUCLEOTIDE SEQUENCE</scope>
    <source>
        <strain evidence="6">S8</strain>
    </source>
</reference>
<keyword evidence="4" id="KW-0233">DNA recombination</keyword>
<feature type="domain" description="Tyr recombinase" evidence="5">
    <location>
        <begin position="192"/>
        <end position="398"/>
    </location>
</feature>
<dbReference type="Pfam" id="PF00589">
    <property type="entry name" value="Phage_integrase"/>
    <property type="match status" value="1"/>
</dbReference>
<dbReference type="SUPFAM" id="SSF56349">
    <property type="entry name" value="DNA breaking-rejoining enzymes"/>
    <property type="match status" value="1"/>
</dbReference>
<gene>
    <name evidence="6" type="ORF">NPA36_01120</name>
</gene>
<dbReference type="Gene3D" id="1.10.443.10">
    <property type="entry name" value="Intergrase catalytic core"/>
    <property type="match status" value="1"/>
</dbReference>
<dbReference type="InterPro" id="IPR013762">
    <property type="entry name" value="Integrase-like_cat_sf"/>
</dbReference>
<dbReference type="RefSeq" id="WP_256944276.1">
    <property type="nucleotide sequence ID" value="NZ_JANHNZ010000001.1"/>
</dbReference>
<dbReference type="Gene3D" id="1.10.150.130">
    <property type="match status" value="1"/>
</dbReference>
<evidence type="ECO:0000256" key="4">
    <source>
        <dbReference type="ARBA" id="ARBA00023172"/>
    </source>
</evidence>
<dbReference type="PANTHER" id="PTHR30629">
    <property type="entry name" value="PROPHAGE INTEGRASE"/>
    <property type="match status" value="1"/>
</dbReference>
<evidence type="ECO:0000256" key="1">
    <source>
        <dbReference type="ARBA" id="ARBA00008857"/>
    </source>
</evidence>